<dbReference type="SUPFAM" id="SSF53335">
    <property type="entry name" value="S-adenosyl-L-methionine-dependent methyltransferases"/>
    <property type="match status" value="1"/>
</dbReference>
<dbReference type="InterPro" id="IPR001525">
    <property type="entry name" value="C5_MeTfrase"/>
</dbReference>
<reference evidence="4 5" key="1">
    <citation type="submission" date="2018-04" db="EMBL/GenBank/DDBJ databases">
        <title>Genomic Encyclopedia of Type Strains, Phase IV (KMG-IV): sequencing the most valuable type-strain genomes for metagenomic binning, comparative biology and taxonomic classification.</title>
        <authorList>
            <person name="Goeker M."/>
        </authorList>
    </citation>
    <scope>NUCLEOTIDE SEQUENCE [LARGE SCALE GENOMIC DNA]</scope>
    <source>
        <strain evidence="4 5">DSM 28795</strain>
    </source>
</reference>
<evidence type="ECO:0000313" key="5">
    <source>
        <dbReference type="Proteomes" id="UP000245433"/>
    </source>
</evidence>
<evidence type="ECO:0000313" key="4">
    <source>
        <dbReference type="EMBL" id="PVY86271.1"/>
    </source>
</evidence>
<dbReference type="GO" id="GO:0032259">
    <property type="term" value="P:methylation"/>
    <property type="evidence" value="ECO:0007669"/>
    <property type="project" value="UniProtKB-KW"/>
</dbReference>
<dbReference type="Gene3D" id="3.40.50.150">
    <property type="entry name" value="Vaccinia Virus protein VP39"/>
    <property type="match status" value="1"/>
</dbReference>
<evidence type="ECO:0000256" key="3">
    <source>
        <dbReference type="ARBA" id="ARBA00022747"/>
    </source>
</evidence>
<accession>A0A2U1DF17</accession>
<keyword evidence="3" id="KW-0680">Restriction system</keyword>
<keyword evidence="5" id="KW-1185">Reference proteome</keyword>
<dbReference type="Proteomes" id="UP000245433">
    <property type="component" value="Unassembled WGS sequence"/>
</dbReference>
<organism evidence="4 5">
    <name type="scientific">Convivina intestini</name>
    <dbReference type="NCBI Taxonomy" id="1505726"/>
    <lineage>
        <taxon>Bacteria</taxon>
        <taxon>Bacillati</taxon>
        <taxon>Bacillota</taxon>
        <taxon>Bacilli</taxon>
        <taxon>Lactobacillales</taxon>
        <taxon>Lactobacillaceae</taxon>
        <taxon>Convivina</taxon>
    </lineage>
</organism>
<evidence type="ECO:0000256" key="1">
    <source>
        <dbReference type="ARBA" id="ARBA00022603"/>
    </source>
</evidence>
<name>A0A2U1DF17_9LACO</name>
<dbReference type="GO" id="GO:0008168">
    <property type="term" value="F:methyltransferase activity"/>
    <property type="evidence" value="ECO:0007669"/>
    <property type="project" value="UniProtKB-KW"/>
</dbReference>
<keyword evidence="2" id="KW-0808">Transferase</keyword>
<proteinExistence type="predicted"/>
<dbReference type="GO" id="GO:0009307">
    <property type="term" value="P:DNA restriction-modification system"/>
    <property type="evidence" value="ECO:0007669"/>
    <property type="project" value="UniProtKB-KW"/>
</dbReference>
<gene>
    <name evidence="4" type="ORF">C7384_101186</name>
</gene>
<evidence type="ECO:0000256" key="2">
    <source>
        <dbReference type="ARBA" id="ARBA00022679"/>
    </source>
</evidence>
<dbReference type="EMBL" id="QEKT01000001">
    <property type="protein sequence ID" value="PVY86271.1"/>
    <property type="molecule type" value="Genomic_DNA"/>
</dbReference>
<dbReference type="Pfam" id="PF00145">
    <property type="entry name" value="DNA_methylase"/>
    <property type="match status" value="1"/>
</dbReference>
<keyword evidence="1 4" id="KW-0489">Methyltransferase</keyword>
<dbReference type="InterPro" id="IPR029063">
    <property type="entry name" value="SAM-dependent_MTases_sf"/>
</dbReference>
<dbReference type="AlphaFoldDB" id="A0A2U1DF17"/>
<comment type="caution">
    <text evidence="4">The sequence shown here is derived from an EMBL/GenBank/DDBJ whole genome shotgun (WGS) entry which is preliminary data.</text>
</comment>
<sequence length="54" mass="6143">MVKKKIIDLFSGAGGLTEGFRSDFDIIGHVEKEKAAIQTLKLRDAYHWLKKIII</sequence>
<protein>
    <submittedName>
        <fullName evidence="4">C-5 cytosine-specific DNA methylase</fullName>
    </submittedName>
</protein>